<dbReference type="InterPro" id="IPR012578">
    <property type="entry name" value="Nucl_pore_cmplx"/>
</dbReference>
<feature type="region of interest" description="Disordered" evidence="1">
    <location>
        <begin position="185"/>
        <end position="221"/>
    </location>
</feature>
<feature type="compositionally biased region" description="Basic and acidic residues" evidence="1">
    <location>
        <begin position="207"/>
        <end position="220"/>
    </location>
</feature>
<evidence type="ECO:0000256" key="2">
    <source>
        <dbReference type="SAM" id="Phobius"/>
    </source>
</evidence>
<dbReference type="Pfam" id="PF08058">
    <property type="entry name" value="NPCC"/>
    <property type="match status" value="1"/>
</dbReference>
<feature type="compositionally biased region" description="Basic and acidic residues" evidence="1">
    <location>
        <begin position="405"/>
        <end position="421"/>
    </location>
</feature>
<dbReference type="AlphaFoldDB" id="A0A871R4H2"/>
<dbReference type="GO" id="GO:0005640">
    <property type="term" value="C:nuclear outer membrane"/>
    <property type="evidence" value="ECO:0007669"/>
    <property type="project" value="TreeGrafter"/>
</dbReference>
<feature type="compositionally biased region" description="Polar residues" evidence="1">
    <location>
        <begin position="40"/>
        <end position="55"/>
    </location>
</feature>
<dbReference type="PANTHER" id="PTHR28003">
    <property type="entry name" value="NUCLEOPORIN POM34"/>
    <property type="match status" value="1"/>
</dbReference>
<dbReference type="EMBL" id="CP063136">
    <property type="protein sequence ID" value="QOU21433.1"/>
    <property type="molecule type" value="Genomic_DNA"/>
</dbReference>
<protein>
    <submittedName>
        <fullName evidence="3">Uncharacterized protein</fullName>
    </submittedName>
</protein>
<gene>
    <name evidence="3" type="ORF">BRETT_001156</name>
</gene>
<feature type="compositionally biased region" description="Polar residues" evidence="1">
    <location>
        <begin position="394"/>
        <end position="404"/>
    </location>
</feature>
<feature type="region of interest" description="Disordered" evidence="1">
    <location>
        <begin position="394"/>
        <end position="454"/>
    </location>
</feature>
<feature type="transmembrane region" description="Helical" evidence="2">
    <location>
        <begin position="243"/>
        <end position="270"/>
    </location>
</feature>
<evidence type="ECO:0000313" key="3">
    <source>
        <dbReference type="EMBL" id="QOU21433.1"/>
    </source>
</evidence>
<sequence length="454" mass="50979">MLDKIQLSPSANSTSSFASSAEDTFSRVRRAKSGNKRLPTWSNSEMGSGLENSSNIFDKSNPVHPSEGITSFTPIKALVSSPFRSSRTSPRRNDFLTYNETTPDADSIQKDSIKKITERLLDAAHVGDDLFGHAQKRYSSLKQKVEQKEKIHQHQLELSMTPEKKEDPTLFSQIYNRSVFRSRRTTPGTTPVLSPNNVMSSSYNRTIDGKQKPQNKKLDNDTDLGSPYMKIALKRMINKSYEVGRLVVCLLLFTFYKLICAIVTLLRIKVELKGSSVRNKDTTLFTIMSYVNYAIYVGLLLNILIAVVRLLKPQDKCLDLPLTDSQRKILGLPQIHSTDDIDEPNIIGKAEVKEEPPILKYSGSPNRSGIENDISRSFASMNISRLNGLTQNSGVRPLINLNTPSKDKGPSSPEKIKERLLSAHRQNGTHRSSFLDRTLNSPLDKTSSFDRTHY</sequence>
<dbReference type="GO" id="GO:0006606">
    <property type="term" value="P:protein import into nucleus"/>
    <property type="evidence" value="ECO:0007669"/>
    <property type="project" value="TreeGrafter"/>
</dbReference>
<accession>A0A871R4H2</accession>
<dbReference type="GeneID" id="64573081"/>
<feature type="region of interest" description="Disordered" evidence="1">
    <location>
        <begin position="1"/>
        <end position="55"/>
    </location>
</feature>
<dbReference type="OrthoDB" id="429932at2759"/>
<dbReference type="Proteomes" id="UP000663131">
    <property type="component" value="Chromosome 8"/>
</dbReference>
<dbReference type="RefSeq" id="XP_041137926.1">
    <property type="nucleotide sequence ID" value="XM_041279712.1"/>
</dbReference>
<reference evidence="3" key="1">
    <citation type="submission" date="2020-10" db="EMBL/GenBank/DDBJ databases">
        <authorList>
            <person name="Palmer J.M."/>
        </authorList>
    </citation>
    <scope>NUCLEOTIDE SEQUENCE</scope>
    <source>
        <strain evidence="3">UCD 2041</strain>
    </source>
</reference>
<feature type="compositionally biased region" description="Low complexity" evidence="1">
    <location>
        <begin position="8"/>
        <end position="21"/>
    </location>
</feature>
<feature type="compositionally biased region" description="Polar residues" evidence="1">
    <location>
        <begin position="185"/>
        <end position="205"/>
    </location>
</feature>
<keyword evidence="2" id="KW-0812">Transmembrane</keyword>
<dbReference type="GO" id="GO:0030474">
    <property type="term" value="P:spindle pole body duplication"/>
    <property type="evidence" value="ECO:0007669"/>
    <property type="project" value="TreeGrafter"/>
</dbReference>
<organism evidence="3 4">
    <name type="scientific">Dekkera bruxellensis</name>
    <name type="common">Brettanomyces custersii</name>
    <dbReference type="NCBI Taxonomy" id="5007"/>
    <lineage>
        <taxon>Eukaryota</taxon>
        <taxon>Fungi</taxon>
        <taxon>Dikarya</taxon>
        <taxon>Ascomycota</taxon>
        <taxon>Saccharomycotina</taxon>
        <taxon>Pichiomycetes</taxon>
        <taxon>Pichiales</taxon>
        <taxon>Pichiaceae</taxon>
        <taxon>Brettanomyces</taxon>
    </lineage>
</organism>
<reference evidence="3" key="2">
    <citation type="journal article" name="BMC Genomics">
        <title>New genome assemblies reveal patterns of domestication and adaptation across Brettanomyces (Dekkera) species.</title>
        <authorList>
            <person name="Roach M.J."/>
            <person name="Borneman A.R."/>
        </authorList>
    </citation>
    <scope>NUCLEOTIDE SEQUENCE</scope>
    <source>
        <strain evidence="3">UCD 2041</strain>
    </source>
</reference>
<dbReference type="GO" id="GO:0070762">
    <property type="term" value="C:nuclear pore transmembrane ring"/>
    <property type="evidence" value="ECO:0007669"/>
    <property type="project" value="TreeGrafter"/>
</dbReference>
<dbReference type="KEGG" id="bbrx:BRETT_001156"/>
<keyword evidence="2" id="KW-0472">Membrane</keyword>
<evidence type="ECO:0000256" key="1">
    <source>
        <dbReference type="SAM" id="MobiDB-lite"/>
    </source>
</evidence>
<evidence type="ECO:0000313" key="4">
    <source>
        <dbReference type="Proteomes" id="UP000663131"/>
    </source>
</evidence>
<feature type="transmembrane region" description="Helical" evidence="2">
    <location>
        <begin position="290"/>
        <end position="311"/>
    </location>
</feature>
<proteinExistence type="predicted"/>
<keyword evidence="2" id="KW-1133">Transmembrane helix</keyword>
<dbReference type="PANTHER" id="PTHR28003:SF1">
    <property type="entry name" value="NUCLEOPORIN POM34"/>
    <property type="match status" value="1"/>
</dbReference>
<name>A0A871R4H2_DEKBR</name>